<evidence type="ECO:0000313" key="5">
    <source>
        <dbReference type="Proteomes" id="UP000183868"/>
    </source>
</evidence>
<dbReference type="Gene3D" id="3.40.50.720">
    <property type="entry name" value="NAD(P)-binding Rossmann-like Domain"/>
    <property type="match status" value="1"/>
</dbReference>
<dbReference type="Proteomes" id="UP000183868">
    <property type="component" value="Chromosome"/>
</dbReference>
<reference evidence="3 4" key="1">
    <citation type="submission" date="2011-09" db="EMBL/GenBank/DDBJ databases">
        <title>The permanent draft genome of Caldithrix abyssi DSM 13497.</title>
        <authorList>
            <consortium name="US DOE Joint Genome Institute (JGI-PGF)"/>
            <person name="Lucas S."/>
            <person name="Han J."/>
            <person name="Lapidus A."/>
            <person name="Bruce D."/>
            <person name="Goodwin L."/>
            <person name="Pitluck S."/>
            <person name="Peters L."/>
            <person name="Kyrpides N."/>
            <person name="Mavromatis K."/>
            <person name="Ivanova N."/>
            <person name="Mikhailova N."/>
            <person name="Chertkov O."/>
            <person name="Detter J.C."/>
            <person name="Tapia R."/>
            <person name="Han C."/>
            <person name="Land M."/>
            <person name="Hauser L."/>
            <person name="Markowitz V."/>
            <person name="Cheng J.-F."/>
            <person name="Hugenholtz P."/>
            <person name="Woyke T."/>
            <person name="Wu D."/>
            <person name="Spring S."/>
            <person name="Brambilla E."/>
            <person name="Klenk H.-P."/>
            <person name="Eisen J.A."/>
        </authorList>
    </citation>
    <scope>NUCLEOTIDE SEQUENCE [LARGE SCALE GENOMIC DNA]</scope>
    <source>
        <strain evidence="3 4">DSM 13497</strain>
    </source>
</reference>
<comment type="similarity">
    <text evidence="1">Belongs to the short-chain dehydrogenases/reductases (SDR) family.</text>
</comment>
<organism evidence="3 4">
    <name type="scientific">Caldithrix abyssi DSM 13497</name>
    <dbReference type="NCBI Taxonomy" id="880073"/>
    <lineage>
        <taxon>Bacteria</taxon>
        <taxon>Pseudomonadati</taxon>
        <taxon>Calditrichota</taxon>
        <taxon>Calditrichia</taxon>
        <taxon>Calditrichales</taxon>
        <taxon>Calditrichaceae</taxon>
        <taxon>Caldithrix</taxon>
    </lineage>
</organism>
<dbReference type="AlphaFoldDB" id="H1XT12"/>
<dbReference type="InterPro" id="IPR050259">
    <property type="entry name" value="SDR"/>
</dbReference>
<gene>
    <name evidence="2" type="ORF">Cabys_573</name>
    <name evidence="3" type="ORF">Calab_1825</name>
</gene>
<dbReference type="InterPro" id="IPR036291">
    <property type="entry name" value="NAD(P)-bd_dom_sf"/>
</dbReference>
<protein>
    <submittedName>
        <fullName evidence="2">3-oxoacyl-(Acyl-carrier protein) reductase</fullName>
    </submittedName>
    <submittedName>
        <fullName evidence="3">Short-chain dehydrogenase/reductase SDR</fullName>
    </submittedName>
</protein>
<evidence type="ECO:0000313" key="2">
    <source>
        <dbReference type="EMBL" id="APF17324.1"/>
    </source>
</evidence>
<evidence type="ECO:0000313" key="3">
    <source>
        <dbReference type="EMBL" id="EHO41441.1"/>
    </source>
</evidence>
<dbReference type="InParanoid" id="H1XT12"/>
<name>H1XT12_CALAY</name>
<keyword evidence="4" id="KW-1185">Reference proteome</keyword>
<accession>H1XT12</accession>
<dbReference type="FunFam" id="3.40.50.720:FF:000084">
    <property type="entry name" value="Short-chain dehydrogenase reductase"/>
    <property type="match status" value="1"/>
</dbReference>
<dbReference type="PRINTS" id="PR00081">
    <property type="entry name" value="GDHRDH"/>
</dbReference>
<evidence type="ECO:0000256" key="1">
    <source>
        <dbReference type="ARBA" id="ARBA00006484"/>
    </source>
</evidence>
<dbReference type="SUPFAM" id="SSF51735">
    <property type="entry name" value="NAD(P)-binding Rossmann-fold domains"/>
    <property type="match status" value="1"/>
</dbReference>
<proteinExistence type="inferred from homology"/>
<dbReference type="HOGENOM" id="CLU_010194_1_2_0"/>
<dbReference type="eggNOG" id="COG1028">
    <property type="taxonomic scope" value="Bacteria"/>
</dbReference>
<dbReference type="PANTHER" id="PTHR42879">
    <property type="entry name" value="3-OXOACYL-(ACYL-CARRIER-PROTEIN) REDUCTASE"/>
    <property type="match status" value="1"/>
</dbReference>
<reference evidence="2 5" key="2">
    <citation type="submission" date="2016-11" db="EMBL/GenBank/DDBJ databases">
        <title>Genomic analysis of Caldithrix abyssi and proposal of a novel bacterial phylum Caldithrichaeota.</title>
        <authorList>
            <person name="Kublanov I."/>
            <person name="Sigalova O."/>
            <person name="Gavrilov S."/>
            <person name="Lebedinsky A."/>
            <person name="Ivanova N."/>
            <person name="Daum C."/>
            <person name="Reddy T."/>
            <person name="Klenk H.P."/>
            <person name="Goker M."/>
            <person name="Reva O."/>
            <person name="Miroshnichenko M."/>
            <person name="Kyprides N."/>
            <person name="Woyke T."/>
            <person name="Gelfand M."/>
        </authorList>
    </citation>
    <scope>NUCLEOTIDE SEQUENCE [LARGE SCALE GENOMIC DNA]</scope>
    <source>
        <strain evidence="2 5">LF13</strain>
    </source>
</reference>
<evidence type="ECO:0000313" key="4">
    <source>
        <dbReference type="Proteomes" id="UP000004671"/>
    </source>
</evidence>
<dbReference type="InterPro" id="IPR002347">
    <property type="entry name" value="SDR_fam"/>
</dbReference>
<sequence length="261" mass="28246">MDTGLKDKKAIVLAASKGLGKAAAQSLAAEGCHLAICARNEEQLNKTADQFKASGVDVFASAVDVANPGALKQFMEQSIERLGGVDILVTNAGGPPVKSFEETNEEEWRYWYEVTFMTVVRSIKSVLPLLKKQNWGRIINITSISVKAPVERLIYSNALRLAVVGLAKTLSIELGPFNITVNNVAPGYHLTDGLERIVKKRMEAGETREDIFAAWENKIPMRRIGQPGDLAGLIVFLASEQAGYITGATIQVDGGLYPGTL</sequence>
<dbReference type="PANTHER" id="PTHR42879:SF6">
    <property type="entry name" value="NADPH-DEPENDENT REDUCTASE BACG"/>
    <property type="match status" value="1"/>
</dbReference>
<dbReference type="Pfam" id="PF13561">
    <property type="entry name" value="adh_short_C2"/>
    <property type="match status" value="1"/>
</dbReference>
<dbReference type="EMBL" id="CP018099">
    <property type="protein sequence ID" value="APF17324.1"/>
    <property type="molecule type" value="Genomic_DNA"/>
</dbReference>
<dbReference type="PRINTS" id="PR00080">
    <property type="entry name" value="SDRFAMILY"/>
</dbReference>
<dbReference type="CDD" id="cd05344">
    <property type="entry name" value="BKR_like_SDR_like"/>
    <property type="match status" value="1"/>
</dbReference>
<dbReference type="STRING" id="880073.Cabys_573"/>
<dbReference type="RefSeq" id="WP_006928574.1">
    <property type="nucleotide sequence ID" value="NZ_CM001402.1"/>
</dbReference>
<dbReference type="Proteomes" id="UP000004671">
    <property type="component" value="Chromosome"/>
</dbReference>
<dbReference type="EMBL" id="CM001402">
    <property type="protein sequence ID" value="EHO41441.1"/>
    <property type="molecule type" value="Genomic_DNA"/>
</dbReference>
<dbReference type="PaxDb" id="880073-Calab_1825"/>
<dbReference type="KEGG" id="caby:Cabys_573"/>